<keyword evidence="4" id="KW-0813">Transport</keyword>
<dbReference type="GO" id="GO:0000139">
    <property type="term" value="C:Golgi membrane"/>
    <property type="evidence" value="ECO:0007669"/>
    <property type="project" value="UniProtKB-SubCell"/>
</dbReference>
<keyword evidence="7" id="KW-0472">Membrane</keyword>
<gene>
    <name evidence="8" type="ORF">EVOR1521_LOCUS26219</name>
</gene>
<reference evidence="8" key="1">
    <citation type="submission" date="2023-08" db="EMBL/GenBank/DDBJ databases">
        <authorList>
            <person name="Chen Y."/>
            <person name="Shah S."/>
            <person name="Dougan E. K."/>
            <person name="Thang M."/>
            <person name="Chan C."/>
        </authorList>
    </citation>
    <scope>NUCLEOTIDE SEQUENCE</scope>
</reference>
<evidence type="ECO:0000313" key="8">
    <source>
        <dbReference type="EMBL" id="CAJ1403570.1"/>
    </source>
</evidence>
<dbReference type="GO" id="GO:0017119">
    <property type="term" value="C:Golgi transport complex"/>
    <property type="evidence" value="ECO:0007669"/>
    <property type="project" value="InterPro"/>
</dbReference>
<evidence type="ECO:0000256" key="2">
    <source>
        <dbReference type="ARBA" id="ARBA00006653"/>
    </source>
</evidence>
<dbReference type="GO" id="GO:0006891">
    <property type="term" value="P:intra-Golgi vesicle-mediated transport"/>
    <property type="evidence" value="ECO:0007669"/>
    <property type="project" value="InterPro"/>
</dbReference>
<keyword evidence="5" id="KW-0653">Protein transport</keyword>
<dbReference type="EMBL" id="CAUJNA010003502">
    <property type="protein sequence ID" value="CAJ1403570.1"/>
    <property type="molecule type" value="Genomic_DNA"/>
</dbReference>
<comment type="caution">
    <text evidence="8">The sequence shown here is derived from an EMBL/GenBank/DDBJ whole genome shotgun (WGS) entry which is preliminary data.</text>
</comment>
<dbReference type="Pfam" id="PF08700">
    <property type="entry name" value="VPS51_Exo84_N"/>
    <property type="match status" value="1"/>
</dbReference>
<dbReference type="PANTHER" id="PTHR31658:SF0">
    <property type="entry name" value="CONSERVED OLIGOMERIC GOLGI COMPLEX SUBUNIT 1"/>
    <property type="match status" value="1"/>
</dbReference>
<keyword evidence="9" id="KW-1185">Reference proteome</keyword>
<evidence type="ECO:0000256" key="7">
    <source>
        <dbReference type="ARBA" id="ARBA00023136"/>
    </source>
</evidence>
<dbReference type="InterPro" id="IPR033370">
    <property type="entry name" value="COG1"/>
</dbReference>
<evidence type="ECO:0000313" key="9">
    <source>
        <dbReference type="Proteomes" id="UP001178507"/>
    </source>
</evidence>
<name>A0AA36JCA7_9DINO</name>
<proteinExistence type="inferred from homology"/>
<evidence type="ECO:0000256" key="6">
    <source>
        <dbReference type="ARBA" id="ARBA00023034"/>
    </source>
</evidence>
<accession>A0AA36JCA7</accession>
<organism evidence="8 9">
    <name type="scientific">Effrenium voratum</name>
    <dbReference type="NCBI Taxonomy" id="2562239"/>
    <lineage>
        <taxon>Eukaryota</taxon>
        <taxon>Sar</taxon>
        <taxon>Alveolata</taxon>
        <taxon>Dinophyceae</taxon>
        <taxon>Suessiales</taxon>
        <taxon>Symbiodiniaceae</taxon>
        <taxon>Effrenium</taxon>
    </lineage>
</organism>
<keyword evidence="6" id="KW-0333">Golgi apparatus</keyword>
<comment type="subcellular location">
    <subcellularLocation>
        <location evidence="1">Golgi apparatus membrane</location>
        <topology evidence="1">Peripheral membrane protein</topology>
    </subcellularLocation>
</comment>
<dbReference type="PANTHER" id="PTHR31658">
    <property type="entry name" value="CONSERVED OLIGOMERIC GOLGI COMPLEX SUBUNIT 1"/>
    <property type="match status" value="1"/>
</dbReference>
<comment type="similarity">
    <text evidence="2">Belongs to the COG1 family.</text>
</comment>
<dbReference type="Proteomes" id="UP001178507">
    <property type="component" value="Unassembled WGS sequence"/>
</dbReference>
<dbReference type="GO" id="GO:0015031">
    <property type="term" value="P:protein transport"/>
    <property type="evidence" value="ECO:0007669"/>
    <property type="project" value="UniProtKB-KW"/>
</dbReference>
<sequence length="1016" mass="108595">MSRDLRTRVRACALEGNTPLERKSLQEIHGILQKTRAEVETKKTELRELVGDHYRSVLESSDHIRAMSDCAVQVAQGAEKLETLISDMRELAAKPPPGEVSEVDPEFGLCERIMELLELPETVRGLVGDQNFLQAADVALVEAPKLQAEVGQVQSEDPLPGFDLQGLIAQQAAAYRSLPRQVAGGCLDAFGAPELTPGAAAEAFVAHLLLDGTSPSHLLRTFVDCRSTLLRDVLESVALGEVGLQQLSAGAMAFEGTVVVASGLCGAGTGGAPPLITGALGRLDTSKEVLKQKAEQVASLFRGTSMAQELAPLGLQFVKTWAPEAAGAKSFAGRFEALIASHNSTSCAQLGELQRLFQRRLDHFRQVLAESMGGDARDWSALWSGACGLFCPGRGVCQDSLSILGRCVEESCARMVRERLGELKLQLPGEDAEDVAELRGQCRARIAQFDEQLGVLLDDVGQISEEIPGSVTLALLQGLEQLLAAALEKLAKREAISQKDALQAALAVEALLSSADSDCNAPTRLGSALKTAASAGPAAVAKKAAIAELLQRRAEEVHYTWARAVVGANEPVASLGSFWKLADDEVGPCCGWGSAKFPAKEGEGKSVAVPIQSSPFVFERLCLAAQSLASAQLQGSAVAAALKAALAECFAAAYEDRPADLGRLKRSGMSHLLQWLFDLNFLRITLSAAAVAGSKPLEHLRDLLAQGEAVAFSDPVDRLLYQDLLKASVNNHVQETKVLLAPFFLQNPLYGFLSQAPVTRSNSKGINAGENEGFELQVSFTAPLRPVLPRFPLLPVAMNVNAMSDLDRRLEPRKAAERPQSLMQQAGGLVGGLGSRIGTGFFGAKGEVLQQRMEAGQGQLRAVQTCWGSRHDLSPLDRSARALRSGTPGAILHKGCRRFRQRGVRRGRPLSGLCEDASQHMVILHVMSPRQRGDGPALHQVPCAPLLLVLGPTSATQEARRQVLRQGWTELARAEGEQASGGREAAGLAGHFFGVRRVPNFMGQRCFASMAGECSQ</sequence>
<protein>
    <recommendedName>
        <fullName evidence="3">Conserved oligomeric Golgi complex subunit 1</fullName>
    </recommendedName>
</protein>
<evidence type="ECO:0000256" key="3">
    <source>
        <dbReference type="ARBA" id="ARBA00020978"/>
    </source>
</evidence>
<evidence type="ECO:0000256" key="5">
    <source>
        <dbReference type="ARBA" id="ARBA00022927"/>
    </source>
</evidence>
<dbReference type="AlphaFoldDB" id="A0AA36JCA7"/>
<evidence type="ECO:0000256" key="4">
    <source>
        <dbReference type="ARBA" id="ARBA00022448"/>
    </source>
</evidence>
<evidence type="ECO:0000256" key="1">
    <source>
        <dbReference type="ARBA" id="ARBA00004395"/>
    </source>
</evidence>